<feature type="transmembrane region" description="Helical" evidence="1">
    <location>
        <begin position="7"/>
        <end position="29"/>
    </location>
</feature>
<evidence type="ECO:0000313" key="3">
    <source>
        <dbReference type="Proteomes" id="UP000460412"/>
    </source>
</evidence>
<protein>
    <submittedName>
        <fullName evidence="2">Uncharacterized protein</fullName>
    </submittedName>
</protein>
<reference evidence="2 3" key="1">
    <citation type="submission" date="2019-12" db="EMBL/GenBank/DDBJ databases">
        <title>Sporaefaciens musculi gen. nov., sp. nov., a novel bacterium isolated from the caecum of an obese mouse.</title>
        <authorList>
            <person name="Rasmussen T.S."/>
            <person name="Streidl T."/>
            <person name="Hitch T.C.A."/>
            <person name="Wortmann E."/>
            <person name="Deptula P."/>
            <person name="Hansen M."/>
            <person name="Nielsen D.S."/>
            <person name="Clavel T."/>
            <person name="Vogensen F.K."/>
        </authorList>
    </citation>
    <scope>NUCLEOTIDE SEQUENCE [LARGE SCALE GENOMIC DNA]</scope>
    <source>
        <strain evidence="2 3">WCA-9-b2</strain>
    </source>
</reference>
<sequence>MNKWKKILIVSIAVISMIVNIGFSVFYVFQYSSRVVRRVMSDMGGYDHDFDEPNIIDDGYEEETAEEDFLRIDREMQAVADYLYTDGMLADIEASDSIDTTFTPMMDAKGWPYAVVYREKAEFDGGVKGYKVQKITYDYMKNYEGQDEFVYEEEYCDENGNKVMDTQILGFFLVDHVTLDVTDEHTTQWH</sequence>
<keyword evidence="1" id="KW-0812">Transmembrane</keyword>
<proteinExistence type="predicted"/>
<gene>
    <name evidence="2" type="ORF">GN277_02375</name>
</gene>
<name>A0A7X3SHP6_9FIRM</name>
<comment type="caution">
    <text evidence="2">The sequence shown here is derived from an EMBL/GenBank/DDBJ whole genome shotgun (WGS) entry which is preliminary data.</text>
</comment>
<organism evidence="2 3">
    <name type="scientific">Sporofaciens musculi</name>
    <dbReference type="NCBI Taxonomy" id="2681861"/>
    <lineage>
        <taxon>Bacteria</taxon>
        <taxon>Bacillati</taxon>
        <taxon>Bacillota</taxon>
        <taxon>Clostridia</taxon>
        <taxon>Lachnospirales</taxon>
        <taxon>Lachnospiraceae</taxon>
        <taxon>Sporofaciens</taxon>
    </lineage>
</organism>
<dbReference type="AlphaFoldDB" id="A0A7X3SHP6"/>
<keyword evidence="1" id="KW-0472">Membrane</keyword>
<evidence type="ECO:0000256" key="1">
    <source>
        <dbReference type="SAM" id="Phobius"/>
    </source>
</evidence>
<keyword evidence="3" id="KW-1185">Reference proteome</keyword>
<dbReference type="RefSeq" id="WP_159749498.1">
    <property type="nucleotide sequence ID" value="NZ_WUQX01000001.1"/>
</dbReference>
<dbReference type="Proteomes" id="UP000460412">
    <property type="component" value="Unassembled WGS sequence"/>
</dbReference>
<keyword evidence="1" id="KW-1133">Transmembrane helix</keyword>
<dbReference type="EMBL" id="WUQX01000001">
    <property type="protein sequence ID" value="MXP74306.1"/>
    <property type="molecule type" value="Genomic_DNA"/>
</dbReference>
<accession>A0A7X3SHP6</accession>
<evidence type="ECO:0000313" key="2">
    <source>
        <dbReference type="EMBL" id="MXP74306.1"/>
    </source>
</evidence>